<reference evidence="1 2" key="1">
    <citation type="submission" date="2021-03" db="EMBL/GenBank/DDBJ databases">
        <title>Antimicrobial resistance genes in bacteria isolated from Japanese honey, and their potential for conferring macrolide and lincosamide resistance in the American foulbrood pathogen Paenibacillus larvae.</title>
        <authorList>
            <person name="Okamoto M."/>
            <person name="Kumagai M."/>
            <person name="Kanamori H."/>
            <person name="Takamatsu D."/>
        </authorList>
    </citation>
    <scope>NUCLEOTIDE SEQUENCE [LARGE SCALE GENOMIC DNA]</scope>
    <source>
        <strain evidence="1 2">J42TS3</strain>
    </source>
</reference>
<protein>
    <submittedName>
        <fullName evidence="1">Uncharacterized protein</fullName>
    </submittedName>
</protein>
<evidence type="ECO:0000313" key="1">
    <source>
        <dbReference type="EMBL" id="GIP54754.1"/>
    </source>
</evidence>
<sequence>MDIPAEISCRKYKVDEQLMTFSDMAALEEYQDENPNAYVRNVDVRKGGVIQAQMWHIEEVKMNEKTV</sequence>
<comment type="caution">
    <text evidence="1">The sequence shown here is derived from an EMBL/GenBank/DDBJ whole genome shotgun (WGS) entry which is preliminary data.</text>
</comment>
<accession>A0ABQ4MFI5</accession>
<evidence type="ECO:0000313" key="2">
    <source>
        <dbReference type="Proteomes" id="UP000679992"/>
    </source>
</evidence>
<gene>
    <name evidence="1" type="ORF">J42TS3_37890</name>
</gene>
<dbReference type="EMBL" id="BOSL01000013">
    <property type="protein sequence ID" value="GIP54754.1"/>
    <property type="molecule type" value="Genomic_DNA"/>
</dbReference>
<dbReference type="Proteomes" id="UP000679992">
    <property type="component" value="Unassembled WGS sequence"/>
</dbReference>
<organism evidence="1 2">
    <name type="scientific">Paenibacillus vini</name>
    <dbReference type="NCBI Taxonomy" id="1476024"/>
    <lineage>
        <taxon>Bacteria</taxon>
        <taxon>Bacillati</taxon>
        <taxon>Bacillota</taxon>
        <taxon>Bacilli</taxon>
        <taxon>Bacillales</taxon>
        <taxon>Paenibacillaceae</taxon>
        <taxon>Paenibacillus</taxon>
    </lineage>
</organism>
<name>A0ABQ4MFI5_9BACL</name>
<keyword evidence="2" id="KW-1185">Reference proteome</keyword>
<proteinExistence type="predicted"/>